<dbReference type="PRINTS" id="PR00344">
    <property type="entry name" value="BCTRLSENSOR"/>
</dbReference>
<evidence type="ECO:0000256" key="2">
    <source>
        <dbReference type="ARBA" id="ARBA00012438"/>
    </source>
</evidence>
<feature type="domain" description="Histidine kinase" evidence="10">
    <location>
        <begin position="224"/>
        <end position="439"/>
    </location>
</feature>
<dbReference type="EMBL" id="LT670817">
    <property type="protein sequence ID" value="SHG34419.1"/>
    <property type="molecule type" value="Genomic_DNA"/>
</dbReference>
<dbReference type="OrthoDB" id="9789238at2"/>
<keyword evidence="8" id="KW-0902">Two-component regulatory system</keyword>
<dbReference type="SUPFAM" id="SSF55781">
    <property type="entry name" value="GAF domain-like"/>
    <property type="match status" value="1"/>
</dbReference>
<dbReference type="SMART" id="SM00065">
    <property type="entry name" value="GAF"/>
    <property type="match status" value="1"/>
</dbReference>
<dbReference type="Gene3D" id="3.30.565.10">
    <property type="entry name" value="Histidine kinase-like ATPase, C-terminal domain"/>
    <property type="match status" value="1"/>
</dbReference>
<comment type="catalytic activity">
    <reaction evidence="1">
        <text>ATP + protein L-histidine = ADP + protein N-phospho-L-histidine.</text>
        <dbReference type="EC" id="2.7.13.3"/>
    </reaction>
</comment>
<dbReference type="RefSeq" id="WP_079600443.1">
    <property type="nucleotide sequence ID" value="NZ_LT670817.1"/>
</dbReference>
<evidence type="ECO:0000256" key="6">
    <source>
        <dbReference type="ARBA" id="ARBA00022777"/>
    </source>
</evidence>
<dbReference type="AlphaFoldDB" id="A0A1M5J295"/>
<evidence type="ECO:0000313" key="12">
    <source>
        <dbReference type="Proteomes" id="UP000189796"/>
    </source>
</evidence>
<dbReference type="InterPro" id="IPR005467">
    <property type="entry name" value="His_kinase_dom"/>
</dbReference>
<keyword evidence="4" id="KW-0808">Transferase</keyword>
<dbReference type="GO" id="GO:0000155">
    <property type="term" value="F:phosphorelay sensor kinase activity"/>
    <property type="evidence" value="ECO:0007669"/>
    <property type="project" value="InterPro"/>
</dbReference>
<dbReference type="InterPro" id="IPR036890">
    <property type="entry name" value="HATPase_C_sf"/>
</dbReference>
<dbReference type="Gene3D" id="3.30.450.40">
    <property type="match status" value="1"/>
</dbReference>
<proteinExistence type="predicted"/>
<evidence type="ECO:0000259" key="10">
    <source>
        <dbReference type="PROSITE" id="PS50109"/>
    </source>
</evidence>
<dbReference type="PANTHER" id="PTHR43065:SF10">
    <property type="entry name" value="PEROXIDE STRESS-ACTIVATED HISTIDINE KINASE MAK3"/>
    <property type="match status" value="1"/>
</dbReference>
<dbReference type="InterPro" id="IPR003594">
    <property type="entry name" value="HATPase_dom"/>
</dbReference>
<evidence type="ECO:0000256" key="5">
    <source>
        <dbReference type="ARBA" id="ARBA00022741"/>
    </source>
</evidence>
<dbReference type="Gene3D" id="1.10.287.130">
    <property type="match status" value="1"/>
</dbReference>
<evidence type="ECO:0000256" key="7">
    <source>
        <dbReference type="ARBA" id="ARBA00022840"/>
    </source>
</evidence>
<keyword evidence="7" id="KW-0067">ATP-binding</keyword>
<keyword evidence="5" id="KW-0547">Nucleotide-binding</keyword>
<dbReference type="InterPro" id="IPR029016">
    <property type="entry name" value="GAF-like_dom_sf"/>
</dbReference>
<evidence type="ECO:0000313" key="11">
    <source>
        <dbReference type="EMBL" id="SHG34419.1"/>
    </source>
</evidence>
<dbReference type="PROSITE" id="PS50109">
    <property type="entry name" value="HIS_KIN"/>
    <property type="match status" value="1"/>
</dbReference>
<dbReference type="Pfam" id="PF02518">
    <property type="entry name" value="HATPase_c"/>
    <property type="match status" value="1"/>
</dbReference>
<dbReference type="SMART" id="SM00388">
    <property type="entry name" value="HisKA"/>
    <property type="match status" value="1"/>
</dbReference>
<dbReference type="InterPro" id="IPR003661">
    <property type="entry name" value="HisK_dim/P_dom"/>
</dbReference>
<dbReference type="Pfam" id="PF00512">
    <property type="entry name" value="HisKA"/>
    <property type="match status" value="1"/>
</dbReference>
<evidence type="ECO:0000256" key="3">
    <source>
        <dbReference type="ARBA" id="ARBA00022553"/>
    </source>
</evidence>
<dbReference type="GO" id="GO:0005524">
    <property type="term" value="F:ATP binding"/>
    <property type="evidence" value="ECO:0007669"/>
    <property type="project" value="UniProtKB-KW"/>
</dbReference>
<accession>A0A1M5J295</accession>
<keyword evidence="6 11" id="KW-0418">Kinase</keyword>
<keyword evidence="3" id="KW-0597">Phosphoprotein</keyword>
<dbReference type="SMART" id="SM00387">
    <property type="entry name" value="HATPase_c"/>
    <property type="match status" value="1"/>
</dbReference>
<dbReference type="PANTHER" id="PTHR43065">
    <property type="entry name" value="SENSOR HISTIDINE KINASE"/>
    <property type="match status" value="1"/>
</dbReference>
<dbReference type="Pfam" id="PF01590">
    <property type="entry name" value="GAF"/>
    <property type="match status" value="1"/>
</dbReference>
<sequence>MEQSKPRGGPKTPRRRRVADRLELQEQVTELAAQQAAVSEVLRSIANSPHELEPIFDTITANATRLCRAEVGALILFEEHGYRIVARTGVADTYYVKGHLYPVSEGAPSARMVKTRSPVHIADLTADQAYLQRVPGLVALVEQIGVRSYLLVPMLKDDELVGGITIVRAHVQPFTDKQIELVTAFAAQATIALEITRRERQLRQAQTELAHATRVVAMGHLTSSLAHELKQPLCAVAANAAASSRWLTREPAQIENAKRSIECIIKDVERANSVIDRVHSLVKKAAPRKDTININDAILEVMTVVRGEVVKNRIRVQTQLSDSLPHVRGDLVQLQQVMLNLIINAIQAMSGPADSPRELRISTESTKEEVRVAVRDTGPGLSADNLQLPFEPFYTTKPSGMGMGLSICRVIVEEHGGRLWASENEPRGALFQFTLPPTDGADRDQIDASLDASRY</sequence>
<evidence type="ECO:0000256" key="9">
    <source>
        <dbReference type="SAM" id="MobiDB-lite"/>
    </source>
</evidence>
<evidence type="ECO:0000256" key="4">
    <source>
        <dbReference type="ARBA" id="ARBA00022679"/>
    </source>
</evidence>
<name>A0A1M5J295_9BRAD</name>
<gene>
    <name evidence="11" type="ORF">SAMN05443248_1220</name>
</gene>
<dbReference type="CDD" id="cd00082">
    <property type="entry name" value="HisKA"/>
    <property type="match status" value="1"/>
</dbReference>
<dbReference type="InterPro" id="IPR036097">
    <property type="entry name" value="HisK_dim/P_sf"/>
</dbReference>
<organism evidence="11 12">
    <name type="scientific">Bradyrhizobium erythrophlei</name>
    <dbReference type="NCBI Taxonomy" id="1437360"/>
    <lineage>
        <taxon>Bacteria</taxon>
        <taxon>Pseudomonadati</taxon>
        <taxon>Pseudomonadota</taxon>
        <taxon>Alphaproteobacteria</taxon>
        <taxon>Hyphomicrobiales</taxon>
        <taxon>Nitrobacteraceae</taxon>
        <taxon>Bradyrhizobium</taxon>
    </lineage>
</organism>
<dbReference type="SUPFAM" id="SSF47384">
    <property type="entry name" value="Homodimeric domain of signal transducing histidine kinase"/>
    <property type="match status" value="1"/>
</dbReference>
<dbReference type="InterPro" id="IPR004358">
    <property type="entry name" value="Sig_transdc_His_kin-like_C"/>
</dbReference>
<evidence type="ECO:0000256" key="8">
    <source>
        <dbReference type="ARBA" id="ARBA00023012"/>
    </source>
</evidence>
<reference evidence="11 12" key="1">
    <citation type="submission" date="2016-11" db="EMBL/GenBank/DDBJ databases">
        <authorList>
            <person name="Jaros S."/>
            <person name="Januszkiewicz K."/>
            <person name="Wedrychowicz H."/>
        </authorList>
    </citation>
    <scope>NUCLEOTIDE SEQUENCE [LARGE SCALE GENOMIC DNA]</scope>
    <source>
        <strain evidence="11 12">GAS138</strain>
    </source>
</reference>
<evidence type="ECO:0000256" key="1">
    <source>
        <dbReference type="ARBA" id="ARBA00000085"/>
    </source>
</evidence>
<dbReference type="InterPro" id="IPR003018">
    <property type="entry name" value="GAF"/>
</dbReference>
<feature type="region of interest" description="Disordered" evidence="9">
    <location>
        <begin position="434"/>
        <end position="455"/>
    </location>
</feature>
<dbReference type="SUPFAM" id="SSF55874">
    <property type="entry name" value="ATPase domain of HSP90 chaperone/DNA topoisomerase II/histidine kinase"/>
    <property type="match status" value="1"/>
</dbReference>
<protein>
    <recommendedName>
        <fullName evidence="2">histidine kinase</fullName>
        <ecNumber evidence="2">2.7.13.3</ecNumber>
    </recommendedName>
</protein>
<dbReference type="Proteomes" id="UP000189796">
    <property type="component" value="Chromosome I"/>
</dbReference>
<dbReference type="EC" id="2.7.13.3" evidence="2"/>